<dbReference type="AlphaFoldDB" id="A0AA51RUQ6"/>
<keyword evidence="4" id="KW-0175">Coiled coil</keyword>
<dbReference type="EMBL" id="CP133548">
    <property type="protein sequence ID" value="WMS87875.1"/>
    <property type="molecule type" value="Genomic_DNA"/>
</dbReference>
<evidence type="ECO:0000256" key="3">
    <source>
        <dbReference type="PROSITE-ProRule" id="PRU00339"/>
    </source>
</evidence>
<dbReference type="Gene3D" id="3.40.50.10140">
    <property type="entry name" value="Toll/interleukin-1 receptor homology (TIR) domain"/>
    <property type="match status" value="1"/>
</dbReference>
<evidence type="ECO:0000256" key="2">
    <source>
        <dbReference type="ARBA" id="ARBA00022803"/>
    </source>
</evidence>
<evidence type="ECO:0000313" key="7">
    <source>
        <dbReference type="EMBL" id="WMS87875.1"/>
    </source>
</evidence>
<dbReference type="InterPro" id="IPR011990">
    <property type="entry name" value="TPR-like_helical_dom_sf"/>
</dbReference>
<keyword evidence="1" id="KW-0677">Repeat</keyword>
<evidence type="ECO:0000313" key="8">
    <source>
        <dbReference type="Proteomes" id="UP001239782"/>
    </source>
</evidence>
<protein>
    <submittedName>
        <fullName evidence="7">TIR domain-containing protein</fullName>
    </submittedName>
</protein>
<keyword evidence="5" id="KW-0472">Membrane</keyword>
<dbReference type="Gene3D" id="1.25.40.10">
    <property type="entry name" value="Tetratricopeptide repeat domain"/>
    <property type="match status" value="4"/>
</dbReference>
<dbReference type="PANTHER" id="PTHR45641:SF19">
    <property type="entry name" value="NEPHROCYSTIN-3"/>
    <property type="match status" value="1"/>
</dbReference>
<reference evidence="7 8" key="1">
    <citation type="submission" date="2023-08" db="EMBL/GenBank/DDBJ databases">
        <title>Pleionea litopenaei sp. nov., isolated from stomach of juvenile Litopenaeus vannamei.</title>
        <authorList>
            <person name="Rho A.M."/>
            <person name="Hwang C.Y."/>
        </authorList>
    </citation>
    <scope>NUCLEOTIDE SEQUENCE [LARGE SCALE GENOMIC DNA]</scope>
    <source>
        <strain evidence="7 8">HL-JVS1</strain>
    </source>
</reference>
<feature type="repeat" description="TPR" evidence="3">
    <location>
        <begin position="690"/>
        <end position="723"/>
    </location>
</feature>
<keyword evidence="5" id="KW-0812">Transmembrane</keyword>
<dbReference type="InterPro" id="IPR035897">
    <property type="entry name" value="Toll_tir_struct_dom_sf"/>
</dbReference>
<dbReference type="GO" id="GO:0007165">
    <property type="term" value="P:signal transduction"/>
    <property type="evidence" value="ECO:0007669"/>
    <property type="project" value="InterPro"/>
</dbReference>
<dbReference type="Proteomes" id="UP001239782">
    <property type="component" value="Chromosome"/>
</dbReference>
<dbReference type="PROSITE" id="PS50005">
    <property type="entry name" value="TPR"/>
    <property type="match status" value="2"/>
</dbReference>
<dbReference type="Pfam" id="PF13181">
    <property type="entry name" value="TPR_8"/>
    <property type="match status" value="1"/>
</dbReference>
<keyword evidence="8" id="KW-1185">Reference proteome</keyword>
<dbReference type="PANTHER" id="PTHR45641">
    <property type="entry name" value="TETRATRICOPEPTIDE REPEAT PROTEIN (AFU_ORTHOLOGUE AFUA_6G03870)"/>
    <property type="match status" value="1"/>
</dbReference>
<evidence type="ECO:0000256" key="5">
    <source>
        <dbReference type="SAM" id="Phobius"/>
    </source>
</evidence>
<feature type="transmembrane region" description="Helical" evidence="5">
    <location>
        <begin position="259"/>
        <end position="279"/>
    </location>
</feature>
<feature type="domain" description="TIR" evidence="6">
    <location>
        <begin position="6"/>
        <end position="147"/>
    </location>
</feature>
<sequence length="898" mass="102365">MSKDSTQYHAFISYRHTDNVEQGRQWASWLHQAIETYEVPQELVGQKNAFGETIAEQIYPVFRDEQELSADADLATAIKDALERSRVLIVLCSPNSCESKYVADEIEYFKRLGRSNRILAVIIDGEPNASWDERKQSQGFHAKEECFPLPLQFVYNDYGIRTNERSEPIAADFRLTDSGNNKVQGWTSPQAYRVELEQNSKLSKKEIAKEVQQYEQQHRDMLLKIIAGILGVSFDQLNRRDKSYQLQLERKKAQRLRRWLSAVTVLAIVAVGTGVLAFYQQQVAVEQRDKAEALLGEVRENLEFMNYDLRDVLMRYAPTKERVKVMKRIDALSDVLLSQAESLTPDDKLALIVVLLQKSDVILKSQNQNPEESLPLTLKALDLNKQLFKEFPDNKRYLSQLSITYEALGLAKEILGDTQAAKFNYLSSLRILNNLLKEEPKNARHLKSISITYEHIGEVDSLLGSTDSALRNFKKSLEARKLITQLKPENSEYQRLLSVSFEKIADIKKLIGELNAALELYQQGLDIRHSLAEQDPDNLALKFSVSIAHSKLASVYSLLGKTSEAFGHLNKSKDIRQFLVNQDSTNTEFLRYYSIAIEQLGQFELDRGNVAVAHSAFKDSLNQVLTLVKLAPNNTTYQRDHLVANIKLANSLIRNGNDDEAFQLYQESLKIAKLLVERDASNIAFLDDLSSTHSRMGNIYVMREQYNLAMEHYQKALDINQQIANGDMSNSKYQRGLFVANLKIGNVLLKTGKGRQSLRYYQSALSIAQQLELKDKSNIESKNDLSIALSKLGDAYMFIKDYSSALGIYQKCLQVDKEVVALDGSITKYRLSLAITYWRLYDVYRETKDIDRAISMLKKAKEELIIVDSMGGLSIKERPFIYKAKEIIEEHESKNKSG</sequence>
<feature type="coiled-coil region" evidence="4">
    <location>
        <begin position="204"/>
        <end position="254"/>
    </location>
</feature>
<dbReference type="InterPro" id="IPR019734">
    <property type="entry name" value="TPR_rpt"/>
</dbReference>
<dbReference type="Pfam" id="PF13676">
    <property type="entry name" value="TIR_2"/>
    <property type="match status" value="1"/>
</dbReference>
<keyword evidence="2 3" id="KW-0802">TPR repeat</keyword>
<dbReference type="Pfam" id="PF13374">
    <property type="entry name" value="TPR_10"/>
    <property type="match status" value="1"/>
</dbReference>
<evidence type="ECO:0000259" key="6">
    <source>
        <dbReference type="PROSITE" id="PS50104"/>
    </source>
</evidence>
<dbReference type="SMART" id="SM00028">
    <property type="entry name" value="TPR"/>
    <property type="match status" value="8"/>
</dbReference>
<dbReference type="RefSeq" id="WP_309203033.1">
    <property type="nucleotide sequence ID" value="NZ_CP133548.1"/>
</dbReference>
<dbReference type="SUPFAM" id="SSF48452">
    <property type="entry name" value="TPR-like"/>
    <property type="match status" value="2"/>
</dbReference>
<organism evidence="7 8">
    <name type="scientific">Pleionea litopenaei</name>
    <dbReference type="NCBI Taxonomy" id="3070815"/>
    <lineage>
        <taxon>Bacteria</taxon>
        <taxon>Pseudomonadati</taxon>
        <taxon>Pseudomonadota</taxon>
        <taxon>Gammaproteobacteria</taxon>
        <taxon>Oceanospirillales</taxon>
        <taxon>Pleioneaceae</taxon>
        <taxon>Pleionea</taxon>
    </lineage>
</organism>
<evidence type="ECO:0000256" key="1">
    <source>
        <dbReference type="ARBA" id="ARBA00022737"/>
    </source>
</evidence>
<keyword evidence="5" id="KW-1133">Transmembrane helix</keyword>
<dbReference type="PROSITE" id="PS50104">
    <property type="entry name" value="TIR"/>
    <property type="match status" value="1"/>
</dbReference>
<name>A0AA51RUQ6_9GAMM</name>
<proteinExistence type="predicted"/>
<dbReference type="Pfam" id="PF13176">
    <property type="entry name" value="TPR_7"/>
    <property type="match status" value="1"/>
</dbReference>
<dbReference type="KEGG" id="plei:Q9312_02870"/>
<dbReference type="InterPro" id="IPR000157">
    <property type="entry name" value="TIR_dom"/>
</dbReference>
<gene>
    <name evidence="7" type="ORF">Q9312_02870</name>
</gene>
<accession>A0AA51RUQ6</accession>
<evidence type="ECO:0000256" key="4">
    <source>
        <dbReference type="SAM" id="Coils"/>
    </source>
</evidence>
<dbReference type="SUPFAM" id="SSF52200">
    <property type="entry name" value="Toll/Interleukin receptor TIR domain"/>
    <property type="match status" value="1"/>
</dbReference>
<feature type="repeat" description="TPR" evidence="3">
    <location>
        <begin position="786"/>
        <end position="819"/>
    </location>
</feature>